<keyword evidence="1" id="KW-0732">Signal</keyword>
<dbReference type="AlphaFoldDB" id="A0A4U6CZD3"/>
<dbReference type="OrthoDB" id="793488at2"/>
<comment type="caution">
    <text evidence="2">The sequence shown here is derived from an EMBL/GenBank/DDBJ whole genome shotgun (WGS) entry which is preliminary data.</text>
</comment>
<gene>
    <name evidence="2" type="ORF">FDK13_21060</name>
</gene>
<evidence type="ECO:0000256" key="1">
    <source>
        <dbReference type="SAM" id="SignalP"/>
    </source>
</evidence>
<evidence type="ECO:0000313" key="2">
    <source>
        <dbReference type="EMBL" id="TKT90230.1"/>
    </source>
</evidence>
<accession>A0A4U6CZD3</accession>
<dbReference type="EMBL" id="SZVO01000010">
    <property type="protein sequence ID" value="TKT90230.1"/>
    <property type="molecule type" value="Genomic_DNA"/>
</dbReference>
<dbReference type="SUPFAM" id="SSF56954">
    <property type="entry name" value="Outer membrane efflux proteins (OEP)"/>
    <property type="match status" value="1"/>
</dbReference>
<proteinExistence type="predicted"/>
<name>A0A4U6CZD3_9BACT</name>
<sequence length="225" mass="25542">MQMKYAVFLFFFFLIIQKTHAQESLSKDISYEYLDKLIAICKSNYPKNKIFDTRISMAEYGIKKAKLSYFDIFSAGYLYSPNSSKGTAGAASFLGGYQLGFFANVGSLLQKPSVIKQAKGELATAEFEKLTNDLNVEAEVKKRYFTYVQKKSVLRLRNSALLDIESMLVNVKHRFEKGEETLKNYNEVLIMLSSQSQNIIIAESEVLIAKSSLEELLGQKLEDIK</sequence>
<evidence type="ECO:0000313" key="3">
    <source>
        <dbReference type="Proteomes" id="UP000304900"/>
    </source>
</evidence>
<dbReference type="Gene3D" id="1.20.1600.10">
    <property type="entry name" value="Outer membrane efflux proteins (OEP)"/>
    <property type="match status" value="1"/>
</dbReference>
<feature type="chain" id="PRO_5020639645" evidence="1">
    <location>
        <begin position="22"/>
        <end position="225"/>
    </location>
</feature>
<organism evidence="2 3">
    <name type="scientific">Dyadobacter frigoris</name>
    <dbReference type="NCBI Taxonomy" id="2576211"/>
    <lineage>
        <taxon>Bacteria</taxon>
        <taxon>Pseudomonadati</taxon>
        <taxon>Bacteroidota</taxon>
        <taxon>Cytophagia</taxon>
        <taxon>Cytophagales</taxon>
        <taxon>Spirosomataceae</taxon>
        <taxon>Dyadobacter</taxon>
    </lineage>
</organism>
<dbReference type="GO" id="GO:0015562">
    <property type="term" value="F:efflux transmembrane transporter activity"/>
    <property type="evidence" value="ECO:0007669"/>
    <property type="project" value="InterPro"/>
</dbReference>
<feature type="signal peptide" evidence="1">
    <location>
        <begin position="1"/>
        <end position="21"/>
    </location>
</feature>
<keyword evidence="3" id="KW-1185">Reference proteome</keyword>
<protein>
    <submittedName>
        <fullName evidence="2">TolC family protein</fullName>
    </submittedName>
</protein>
<dbReference type="Proteomes" id="UP000304900">
    <property type="component" value="Unassembled WGS sequence"/>
</dbReference>
<reference evidence="2 3" key="1">
    <citation type="submission" date="2019-05" db="EMBL/GenBank/DDBJ databases">
        <title>Dyadobacter AR-3-8 sp. nov., isolated from arctic soil.</title>
        <authorList>
            <person name="Chaudhary D.K."/>
        </authorList>
    </citation>
    <scope>NUCLEOTIDE SEQUENCE [LARGE SCALE GENOMIC DNA]</scope>
    <source>
        <strain evidence="2 3">AR-3-8</strain>
    </source>
</reference>